<name>W6ZYQ3_COCMI</name>
<reference evidence="1 2" key="1">
    <citation type="journal article" date="2013" name="PLoS Genet.">
        <title>Comparative genome structure, secondary metabolite, and effector coding capacity across Cochliobolus pathogens.</title>
        <authorList>
            <person name="Condon B.J."/>
            <person name="Leng Y."/>
            <person name="Wu D."/>
            <person name="Bushley K.E."/>
            <person name="Ohm R.A."/>
            <person name="Otillar R."/>
            <person name="Martin J."/>
            <person name="Schackwitz W."/>
            <person name="Grimwood J."/>
            <person name="MohdZainudin N."/>
            <person name="Xue C."/>
            <person name="Wang R."/>
            <person name="Manning V.A."/>
            <person name="Dhillon B."/>
            <person name="Tu Z.J."/>
            <person name="Steffenson B.J."/>
            <person name="Salamov A."/>
            <person name="Sun H."/>
            <person name="Lowry S."/>
            <person name="LaButti K."/>
            <person name="Han J."/>
            <person name="Copeland A."/>
            <person name="Lindquist E."/>
            <person name="Barry K."/>
            <person name="Schmutz J."/>
            <person name="Baker S.E."/>
            <person name="Ciuffetti L.M."/>
            <person name="Grigoriev I.V."/>
            <person name="Zhong S."/>
            <person name="Turgeon B.G."/>
        </authorList>
    </citation>
    <scope>NUCLEOTIDE SEQUENCE [LARGE SCALE GENOMIC DNA]</scope>
    <source>
        <strain evidence="1 2">ATCC 44560</strain>
    </source>
</reference>
<evidence type="ECO:0000313" key="1">
    <source>
        <dbReference type="EMBL" id="EUC48811.1"/>
    </source>
</evidence>
<evidence type="ECO:0000313" key="2">
    <source>
        <dbReference type="Proteomes" id="UP000054032"/>
    </source>
</evidence>
<dbReference type="RefSeq" id="XP_007684640.1">
    <property type="nucleotide sequence ID" value="XM_007686450.1"/>
</dbReference>
<dbReference type="AlphaFoldDB" id="W6ZYQ3"/>
<organism evidence="1 2">
    <name type="scientific">Bipolaris oryzae ATCC 44560</name>
    <dbReference type="NCBI Taxonomy" id="930090"/>
    <lineage>
        <taxon>Eukaryota</taxon>
        <taxon>Fungi</taxon>
        <taxon>Dikarya</taxon>
        <taxon>Ascomycota</taxon>
        <taxon>Pezizomycotina</taxon>
        <taxon>Dothideomycetes</taxon>
        <taxon>Pleosporomycetidae</taxon>
        <taxon>Pleosporales</taxon>
        <taxon>Pleosporineae</taxon>
        <taxon>Pleosporaceae</taxon>
        <taxon>Bipolaris</taxon>
    </lineage>
</organism>
<gene>
    <name evidence="1" type="ORF">COCMIDRAFT_86190</name>
</gene>
<feature type="non-terminal residue" evidence="1">
    <location>
        <position position="1"/>
    </location>
</feature>
<protein>
    <submittedName>
        <fullName evidence="1">Uncharacterized protein</fullName>
    </submittedName>
</protein>
<dbReference type="GeneID" id="19126809"/>
<dbReference type="KEGG" id="bor:COCMIDRAFT_86190"/>
<proteinExistence type="predicted"/>
<dbReference type="Proteomes" id="UP000054032">
    <property type="component" value="Unassembled WGS sequence"/>
</dbReference>
<dbReference type="HOGENOM" id="CLU_2677693_0_0_1"/>
<keyword evidence="2" id="KW-1185">Reference proteome</keyword>
<accession>W6ZYQ3</accession>
<sequence length="61" mass="6880">KQASEDLVMLNSGSMPLAMPVSAIVPVCEPIPPIIHLGVFYFCLWHWFPSCFIARMICRLC</sequence>
<dbReference type="EMBL" id="KI963937">
    <property type="protein sequence ID" value="EUC48811.1"/>
    <property type="molecule type" value="Genomic_DNA"/>
</dbReference>